<gene>
    <name evidence="1" type="ORF">LCGC14_0332240</name>
</gene>
<evidence type="ECO:0000313" key="1">
    <source>
        <dbReference type="EMBL" id="KKN80255.1"/>
    </source>
</evidence>
<comment type="caution">
    <text evidence="1">The sequence shown here is derived from an EMBL/GenBank/DDBJ whole genome shotgun (WGS) entry which is preliminary data.</text>
</comment>
<accession>A0A0F9TG57</accession>
<protein>
    <submittedName>
        <fullName evidence="1">Uncharacterized protein</fullName>
    </submittedName>
</protein>
<sequence>MPVPSFIPGGSIVSLTPPLPAPGHKIPTSIAFIQVVGRPLDILFFQNWPDQINEGLTSAWAQFNFSPATAPLAFQYEGTQWDPIVVNLVFHSGNNGSLFGIDTRLTGTDDFSRNIANPVLDLLRIQLQVAWCKSLALPSTDAINAPARKLYKALAKGKGFFAGLQAAAESVAATGELLAKQGSKIFPPMCRIAYGGFLLQFGYCASVQIRYLPPFTPVSAHPHRAEVDLTFHRAFPIGSMPSGAGVRRRALLGMA</sequence>
<reference evidence="1" key="1">
    <citation type="journal article" date="2015" name="Nature">
        <title>Complex archaea that bridge the gap between prokaryotes and eukaryotes.</title>
        <authorList>
            <person name="Spang A."/>
            <person name="Saw J.H."/>
            <person name="Jorgensen S.L."/>
            <person name="Zaremba-Niedzwiedzka K."/>
            <person name="Martijn J."/>
            <person name="Lind A.E."/>
            <person name="van Eijk R."/>
            <person name="Schleper C."/>
            <person name="Guy L."/>
            <person name="Ettema T.J."/>
        </authorList>
    </citation>
    <scope>NUCLEOTIDE SEQUENCE</scope>
</reference>
<organism evidence="1">
    <name type="scientific">marine sediment metagenome</name>
    <dbReference type="NCBI Taxonomy" id="412755"/>
    <lineage>
        <taxon>unclassified sequences</taxon>
        <taxon>metagenomes</taxon>
        <taxon>ecological metagenomes</taxon>
    </lineage>
</organism>
<dbReference type="EMBL" id="LAZR01000234">
    <property type="protein sequence ID" value="KKN80255.1"/>
    <property type="molecule type" value="Genomic_DNA"/>
</dbReference>
<dbReference type="AlphaFoldDB" id="A0A0F9TG57"/>
<name>A0A0F9TG57_9ZZZZ</name>
<proteinExistence type="predicted"/>